<evidence type="ECO:0000256" key="12">
    <source>
        <dbReference type="SAM" id="Phobius"/>
    </source>
</evidence>
<dbReference type="OrthoDB" id="315417at2"/>
<feature type="transmembrane region" description="Helical" evidence="12">
    <location>
        <begin position="191"/>
        <end position="210"/>
    </location>
</feature>
<dbReference type="Proteomes" id="UP000199423">
    <property type="component" value="Unassembled WGS sequence"/>
</dbReference>
<dbReference type="AlphaFoldDB" id="A0A1I7MVS7"/>
<keyword evidence="15" id="KW-1185">Reference proteome</keyword>
<keyword evidence="8" id="KW-0460">Magnesium</keyword>
<evidence type="ECO:0000313" key="14">
    <source>
        <dbReference type="EMBL" id="SFV26488.1"/>
    </source>
</evidence>
<protein>
    <recommendedName>
        <fullName evidence="3">adenylate cyclase</fullName>
        <ecNumber evidence="3">4.6.1.1</ecNumber>
    </recommendedName>
</protein>
<feature type="domain" description="Guanylate cyclase" evidence="13">
    <location>
        <begin position="252"/>
        <end position="379"/>
    </location>
</feature>
<comment type="catalytic activity">
    <reaction evidence="1">
        <text>ATP = 3',5'-cyclic AMP + diphosphate</text>
        <dbReference type="Rhea" id="RHEA:15389"/>
        <dbReference type="ChEBI" id="CHEBI:30616"/>
        <dbReference type="ChEBI" id="CHEBI:33019"/>
        <dbReference type="ChEBI" id="CHEBI:58165"/>
        <dbReference type="EC" id="4.6.1.1"/>
    </reaction>
</comment>
<dbReference type="PROSITE" id="PS50125">
    <property type="entry name" value="GUANYLATE_CYCLASE_2"/>
    <property type="match status" value="1"/>
</dbReference>
<evidence type="ECO:0000256" key="4">
    <source>
        <dbReference type="ARBA" id="ARBA00022692"/>
    </source>
</evidence>
<dbReference type="GO" id="GO:0035556">
    <property type="term" value="P:intracellular signal transduction"/>
    <property type="evidence" value="ECO:0007669"/>
    <property type="project" value="InterPro"/>
</dbReference>
<name>A0A1I7MVS7_9HYPH</name>
<dbReference type="Pfam" id="PF00211">
    <property type="entry name" value="Guanylate_cyc"/>
    <property type="match status" value="1"/>
</dbReference>
<reference evidence="15" key="1">
    <citation type="submission" date="2016-10" db="EMBL/GenBank/DDBJ databases">
        <authorList>
            <person name="Varghese N."/>
            <person name="Submissions S."/>
        </authorList>
    </citation>
    <scope>NUCLEOTIDE SEQUENCE [LARGE SCALE GENOMIC DNA]</scope>
    <source>
        <strain evidence="15">DSM 1565</strain>
    </source>
</reference>
<keyword evidence="6" id="KW-0547">Nucleotide-binding</keyword>
<dbReference type="GO" id="GO:0005524">
    <property type="term" value="F:ATP binding"/>
    <property type="evidence" value="ECO:0007669"/>
    <property type="project" value="UniProtKB-KW"/>
</dbReference>
<evidence type="ECO:0000256" key="8">
    <source>
        <dbReference type="ARBA" id="ARBA00022842"/>
    </source>
</evidence>
<keyword evidence="11" id="KW-0456">Lyase</keyword>
<dbReference type="InterPro" id="IPR029787">
    <property type="entry name" value="Nucleotide_cyclase"/>
</dbReference>
<evidence type="ECO:0000256" key="3">
    <source>
        <dbReference type="ARBA" id="ARBA00012201"/>
    </source>
</evidence>
<keyword evidence="7" id="KW-0067">ATP-binding</keyword>
<gene>
    <name evidence="14" type="ORF">SAMN04488557_0493</name>
</gene>
<dbReference type="GO" id="GO:0004016">
    <property type="term" value="F:adenylate cyclase activity"/>
    <property type="evidence" value="ECO:0007669"/>
    <property type="project" value="UniProtKB-EC"/>
</dbReference>
<keyword evidence="4 12" id="KW-0812">Transmembrane</keyword>
<dbReference type="InterPro" id="IPR048432">
    <property type="entry name" value="MASE7"/>
</dbReference>
<evidence type="ECO:0000256" key="7">
    <source>
        <dbReference type="ARBA" id="ARBA00022840"/>
    </source>
</evidence>
<dbReference type="GO" id="GO:0046872">
    <property type="term" value="F:metal ion binding"/>
    <property type="evidence" value="ECO:0007669"/>
    <property type="project" value="UniProtKB-KW"/>
</dbReference>
<dbReference type="SMART" id="SM00044">
    <property type="entry name" value="CYCc"/>
    <property type="match status" value="1"/>
</dbReference>
<evidence type="ECO:0000256" key="1">
    <source>
        <dbReference type="ARBA" id="ARBA00001593"/>
    </source>
</evidence>
<dbReference type="Pfam" id="PF20967">
    <property type="entry name" value="MASE7"/>
    <property type="match status" value="1"/>
</dbReference>
<feature type="transmembrane region" description="Helical" evidence="12">
    <location>
        <begin position="52"/>
        <end position="73"/>
    </location>
</feature>
<dbReference type="PANTHER" id="PTHR45627:SF12">
    <property type="entry name" value="ADENYLATE CYCLASE TYPE 2"/>
    <property type="match status" value="1"/>
</dbReference>
<dbReference type="STRING" id="51670.SAMN04488557_0493"/>
<evidence type="ECO:0000256" key="2">
    <source>
        <dbReference type="ARBA" id="ARBA00004141"/>
    </source>
</evidence>
<organism evidence="14 15">
    <name type="scientific">Hyphomicrobium facile</name>
    <dbReference type="NCBI Taxonomy" id="51670"/>
    <lineage>
        <taxon>Bacteria</taxon>
        <taxon>Pseudomonadati</taxon>
        <taxon>Pseudomonadota</taxon>
        <taxon>Alphaproteobacteria</taxon>
        <taxon>Hyphomicrobiales</taxon>
        <taxon>Hyphomicrobiaceae</taxon>
        <taxon>Hyphomicrobium</taxon>
    </lineage>
</organism>
<feature type="transmembrane region" description="Helical" evidence="12">
    <location>
        <begin position="105"/>
        <end position="126"/>
    </location>
</feature>
<dbReference type="EMBL" id="FPCH01000001">
    <property type="protein sequence ID" value="SFV26488.1"/>
    <property type="molecule type" value="Genomic_DNA"/>
</dbReference>
<comment type="subcellular location">
    <subcellularLocation>
        <location evidence="2">Membrane</location>
        <topology evidence="2">Multi-pass membrane protein</topology>
    </subcellularLocation>
</comment>
<evidence type="ECO:0000256" key="9">
    <source>
        <dbReference type="ARBA" id="ARBA00022989"/>
    </source>
</evidence>
<dbReference type="GO" id="GO:0009190">
    <property type="term" value="P:cyclic nucleotide biosynthetic process"/>
    <property type="evidence" value="ECO:0007669"/>
    <property type="project" value="InterPro"/>
</dbReference>
<dbReference type="PANTHER" id="PTHR45627">
    <property type="entry name" value="ADENYLATE CYCLASE TYPE 1"/>
    <property type="match status" value="1"/>
</dbReference>
<dbReference type="RefSeq" id="WP_092863722.1">
    <property type="nucleotide sequence ID" value="NZ_FPCH01000001.1"/>
</dbReference>
<dbReference type="SUPFAM" id="SSF55073">
    <property type="entry name" value="Nucleotide cyclase"/>
    <property type="match status" value="1"/>
</dbReference>
<proteinExistence type="predicted"/>
<evidence type="ECO:0000256" key="6">
    <source>
        <dbReference type="ARBA" id="ARBA00022741"/>
    </source>
</evidence>
<dbReference type="GO" id="GO:0007189">
    <property type="term" value="P:adenylate cyclase-activating G protein-coupled receptor signaling pathway"/>
    <property type="evidence" value="ECO:0007669"/>
    <property type="project" value="TreeGrafter"/>
</dbReference>
<evidence type="ECO:0000256" key="10">
    <source>
        <dbReference type="ARBA" id="ARBA00023136"/>
    </source>
</evidence>
<keyword evidence="5" id="KW-0479">Metal-binding</keyword>
<dbReference type="Gene3D" id="3.30.70.1230">
    <property type="entry name" value="Nucleotide cyclase"/>
    <property type="match status" value="1"/>
</dbReference>
<keyword evidence="9 12" id="KW-1133">Transmembrane helix</keyword>
<dbReference type="InterPro" id="IPR001054">
    <property type="entry name" value="A/G_cyclase"/>
</dbReference>
<feature type="transmembrane region" description="Helical" evidence="12">
    <location>
        <begin position="132"/>
        <end position="147"/>
    </location>
</feature>
<evidence type="ECO:0000313" key="15">
    <source>
        <dbReference type="Proteomes" id="UP000199423"/>
    </source>
</evidence>
<feature type="transmembrane region" description="Helical" evidence="12">
    <location>
        <begin position="152"/>
        <end position="171"/>
    </location>
</feature>
<sequence length="440" mass="47734">MTIMDRQQRRARPAILPAPVLGAFRVIRSFVRRIASFGIHGYPPDIQRRLKIVNVFSSLVVATTFIYAMQLWASGNKEMMPVVYINLALAFIVSLVPFMHRINELAGGLLLVFAEFVALIGFTSYFGRLGGAPLQYVVAAAAPFVIFEARRFWLVITIVVAALILHLIAWFQFPMEAAQLQADEKIISSLYVQGAVTTFGLIAACVYYAFNLFERAKAETEAVLRNVLPDSVVERLKASPGETIADGFSEASVLFADITGFVSMARGLGPEKTVALLNKLVSAFDELAERHGVEKIKTIGDAYMVASGVPIARQDHAHALAAMALDLVAVVQEVSAAENVPLNVRVGMASGPMMAGIIGKNKFSYDVWGDPVNLASRLEQSSVPGRIAICPSCCAALRDAFSIEPRGLIEIKGVGPQESWFLLGRKDRDVSPSSAASTRA</sequence>
<dbReference type="EC" id="4.6.1.1" evidence="3"/>
<feature type="transmembrane region" description="Helical" evidence="12">
    <location>
        <begin position="79"/>
        <end position="98"/>
    </location>
</feature>
<keyword evidence="10 12" id="KW-0472">Membrane</keyword>
<evidence type="ECO:0000256" key="5">
    <source>
        <dbReference type="ARBA" id="ARBA00022723"/>
    </source>
</evidence>
<evidence type="ECO:0000259" key="13">
    <source>
        <dbReference type="PROSITE" id="PS50125"/>
    </source>
</evidence>
<accession>A0A1I7MVS7</accession>
<dbReference type="GO" id="GO:0005886">
    <property type="term" value="C:plasma membrane"/>
    <property type="evidence" value="ECO:0007669"/>
    <property type="project" value="TreeGrafter"/>
</dbReference>
<evidence type="ECO:0000256" key="11">
    <source>
        <dbReference type="ARBA" id="ARBA00023239"/>
    </source>
</evidence>
<dbReference type="CDD" id="cd07302">
    <property type="entry name" value="CHD"/>
    <property type="match status" value="1"/>
</dbReference>